<dbReference type="EMBL" id="GBXM01021696">
    <property type="protein sequence ID" value="JAH86881.1"/>
    <property type="molecule type" value="Transcribed_RNA"/>
</dbReference>
<proteinExistence type="predicted"/>
<dbReference type="AlphaFoldDB" id="A0A0E9W9B8"/>
<reference evidence="1" key="2">
    <citation type="journal article" date="2015" name="Fish Shellfish Immunol.">
        <title>Early steps in the European eel (Anguilla anguilla)-Vibrio vulnificus interaction in the gills: Role of the RtxA13 toxin.</title>
        <authorList>
            <person name="Callol A."/>
            <person name="Pajuelo D."/>
            <person name="Ebbesson L."/>
            <person name="Teles M."/>
            <person name="MacKenzie S."/>
            <person name="Amaro C."/>
        </authorList>
    </citation>
    <scope>NUCLEOTIDE SEQUENCE</scope>
</reference>
<accession>A0A0E9W9B8</accession>
<protein>
    <submittedName>
        <fullName evidence="1">Uncharacterized protein</fullName>
    </submittedName>
</protein>
<sequence>MISPPKHFWKSVAKCSKLFRANFLFNHIWKNDIWKFMGTASILIYVLTFT</sequence>
<evidence type="ECO:0000313" key="1">
    <source>
        <dbReference type="EMBL" id="JAH86881.1"/>
    </source>
</evidence>
<reference evidence="1" key="1">
    <citation type="submission" date="2014-11" db="EMBL/GenBank/DDBJ databases">
        <authorList>
            <person name="Amaro Gonzalez C."/>
        </authorList>
    </citation>
    <scope>NUCLEOTIDE SEQUENCE</scope>
</reference>
<organism evidence="1">
    <name type="scientific">Anguilla anguilla</name>
    <name type="common">European freshwater eel</name>
    <name type="synonym">Muraena anguilla</name>
    <dbReference type="NCBI Taxonomy" id="7936"/>
    <lineage>
        <taxon>Eukaryota</taxon>
        <taxon>Metazoa</taxon>
        <taxon>Chordata</taxon>
        <taxon>Craniata</taxon>
        <taxon>Vertebrata</taxon>
        <taxon>Euteleostomi</taxon>
        <taxon>Actinopterygii</taxon>
        <taxon>Neopterygii</taxon>
        <taxon>Teleostei</taxon>
        <taxon>Anguilliformes</taxon>
        <taxon>Anguillidae</taxon>
        <taxon>Anguilla</taxon>
    </lineage>
</organism>
<name>A0A0E9W9B8_ANGAN</name>